<gene>
    <name evidence="7" type="ORF">DET48_1535</name>
</gene>
<dbReference type="InterPro" id="IPR044880">
    <property type="entry name" value="NCX_ion-bd_dom_sf"/>
</dbReference>
<dbReference type="PANTHER" id="PTHR10846">
    <property type="entry name" value="SODIUM/POTASSIUM/CALCIUM EXCHANGER"/>
    <property type="match status" value="1"/>
</dbReference>
<dbReference type="Gene3D" id="1.20.1420.30">
    <property type="entry name" value="NCX, central ion-binding region"/>
    <property type="match status" value="1"/>
</dbReference>
<dbReference type="InterPro" id="IPR004481">
    <property type="entry name" value="K/Na/Ca-exchanger"/>
</dbReference>
<feature type="transmembrane region" description="Helical" evidence="5">
    <location>
        <begin position="105"/>
        <end position="121"/>
    </location>
</feature>
<keyword evidence="3 5" id="KW-1133">Transmembrane helix</keyword>
<feature type="transmembrane region" description="Helical" evidence="5">
    <location>
        <begin position="237"/>
        <end position="260"/>
    </location>
</feature>
<feature type="domain" description="Sodium/calcium exchanger membrane region" evidence="6">
    <location>
        <begin position="4"/>
        <end position="145"/>
    </location>
</feature>
<dbReference type="GO" id="GO:0008273">
    <property type="term" value="F:calcium, potassium:sodium antiporter activity"/>
    <property type="evidence" value="ECO:0007669"/>
    <property type="project" value="TreeGrafter"/>
</dbReference>
<feature type="transmembrane region" description="Helical" evidence="5">
    <location>
        <begin position="208"/>
        <end position="230"/>
    </location>
</feature>
<dbReference type="GO" id="GO:0005886">
    <property type="term" value="C:plasma membrane"/>
    <property type="evidence" value="ECO:0007669"/>
    <property type="project" value="TreeGrafter"/>
</dbReference>
<evidence type="ECO:0000256" key="1">
    <source>
        <dbReference type="ARBA" id="ARBA00004141"/>
    </source>
</evidence>
<organism evidence="7 8">
    <name type="scientific">Vibrio diazotrophicus</name>
    <dbReference type="NCBI Taxonomy" id="685"/>
    <lineage>
        <taxon>Bacteria</taxon>
        <taxon>Pseudomonadati</taxon>
        <taxon>Pseudomonadota</taxon>
        <taxon>Gammaproteobacteria</taxon>
        <taxon>Vibrionales</taxon>
        <taxon>Vibrionaceae</taxon>
        <taxon>Vibrio</taxon>
    </lineage>
</organism>
<dbReference type="GO" id="GO:0006874">
    <property type="term" value="P:intracellular calcium ion homeostasis"/>
    <property type="evidence" value="ECO:0007669"/>
    <property type="project" value="TreeGrafter"/>
</dbReference>
<feature type="domain" description="Sodium/calcium exchanger membrane region" evidence="6">
    <location>
        <begin position="173"/>
        <end position="318"/>
    </location>
</feature>
<keyword evidence="2 5" id="KW-0812">Transmembrane</keyword>
<feature type="transmembrane region" description="Helical" evidence="5">
    <location>
        <begin position="127"/>
        <end position="145"/>
    </location>
</feature>
<feature type="transmembrane region" description="Helical" evidence="5">
    <location>
        <begin position="78"/>
        <end position="96"/>
    </location>
</feature>
<evidence type="ECO:0000256" key="2">
    <source>
        <dbReference type="ARBA" id="ARBA00022692"/>
    </source>
</evidence>
<accession>A0A329DW91</accession>
<dbReference type="Proteomes" id="UP000248729">
    <property type="component" value="Unassembled WGS sequence"/>
</dbReference>
<reference evidence="7 8" key="1">
    <citation type="submission" date="2018-06" db="EMBL/GenBank/DDBJ databases">
        <title>Freshwater and sediment microbial communities from various areas in North America, analyzing microbe dynamics in response to fracking.</title>
        <authorList>
            <person name="Lamendella R."/>
        </authorList>
    </citation>
    <scope>NUCLEOTIDE SEQUENCE [LARGE SCALE GENOMIC DNA]</scope>
    <source>
        <strain evidence="7 8">99A</strain>
    </source>
</reference>
<dbReference type="Pfam" id="PF01699">
    <property type="entry name" value="Na_Ca_ex"/>
    <property type="match status" value="2"/>
</dbReference>
<dbReference type="PANTHER" id="PTHR10846:SF8">
    <property type="entry name" value="INNER MEMBRANE PROTEIN YRBG"/>
    <property type="match status" value="1"/>
</dbReference>
<dbReference type="GO" id="GO:0005262">
    <property type="term" value="F:calcium channel activity"/>
    <property type="evidence" value="ECO:0007669"/>
    <property type="project" value="TreeGrafter"/>
</dbReference>
<dbReference type="AlphaFoldDB" id="A0A329DW91"/>
<evidence type="ECO:0000256" key="5">
    <source>
        <dbReference type="SAM" id="Phobius"/>
    </source>
</evidence>
<evidence type="ECO:0000313" key="8">
    <source>
        <dbReference type="Proteomes" id="UP000248729"/>
    </source>
</evidence>
<evidence type="ECO:0000313" key="7">
    <source>
        <dbReference type="EMBL" id="RAS54254.1"/>
    </source>
</evidence>
<keyword evidence="4 5" id="KW-0472">Membrane</keyword>
<dbReference type="InterPro" id="IPR004837">
    <property type="entry name" value="NaCa_Exmemb"/>
</dbReference>
<evidence type="ECO:0000256" key="3">
    <source>
        <dbReference type="ARBA" id="ARBA00022989"/>
    </source>
</evidence>
<proteinExistence type="predicted"/>
<comment type="subcellular location">
    <subcellularLocation>
        <location evidence="1">Membrane</location>
        <topology evidence="1">Multi-pass membrane protein</topology>
    </subcellularLocation>
</comment>
<dbReference type="EMBL" id="QLTR01000053">
    <property type="protein sequence ID" value="RAS54254.1"/>
    <property type="molecule type" value="Genomic_DNA"/>
</dbReference>
<evidence type="ECO:0000259" key="6">
    <source>
        <dbReference type="Pfam" id="PF01699"/>
    </source>
</evidence>
<feature type="transmembrane region" description="Helical" evidence="5">
    <location>
        <begin position="275"/>
        <end position="293"/>
    </location>
</feature>
<feature type="transmembrane region" description="Helical" evidence="5">
    <location>
        <begin position="300"/>
        <end position="319"/>
    </location>
</feature>
<sequence>MLLAMLAIVVGFALLVWSADRFVDGAAASANHAGMPPLLVGMLVVGFGTSAPEMVVSMMAAMDGNSPLALGNALGSNIVNITLILGMTAIIAPIAVHSNIIRKELPILLIITLVVGLMLWNHDISTIEAWLLLGGFLLLICWSIWQAIKGKNDSLDKEFSEEISQQNMPLKRAIFWLVLGLLLLISSSRVLVWGAVEIATQLGVSDLLIGLTIVALGTSLPELAASIAAARKGEHDIAVGNVVGSNMFNSLAVIGIAGTIEPISNIGAEVFWRDWTSMLIATLILLFTALFWGKNKTITRWEGVILLLCYVTYNAYLIYDAL</sequence>
<evidence type="ECO:0000256" key="4">
    <source>
        <dbReference type="ARBA" id="ARBA00023136"/>
    </source>
</evidence>
<dbReference type="NCBIfam" id="TIGR00367">
    <property type="entry name" value="calcium/sodium antiporter"/>
    <property type="match status" value="1"/>
</dbReference>
<feature type="transmembrane region" description="Helical" evidence="5">
    <location>
        <begin position="173"/>
        <end position="196"/>
    </location>
</feature>
<protein>
    <submittedName>
        <fullName evidence="7">Cation:H+ antiporter</fullName>
    </submittedName>
</protein>
<comment type="caution">
    <text evidence="7">The sequence shown here is derived from an EMBL/GenBank/DDBJ whole genome shotgun (WGS) entry which is preliminary data.</text>
</comment>
<dbReference type="RefSeq" id="WP_112404824.1">
    <property type="nucleotide sequence ID" value="NZ_QLTR01000053.1"/>
</dbReference>
<name>A0A329DW91_VIBDI</name>